<reference evidence="3" key="1">
    <citation type="submission" date="2022-11" db="UniProtKB">
        <authorList>
            <consortium name="WormBaseParasite"/>
        </authorList>
    </citation>
    <scope>IDENTIFICATION</scope>
</reference>
<dbReference type="AlphaFoldDB" id="A0A914V0V3"/>
<dbReference type="WBParaSite" id="PSAMB.scaffold14273size1941.g35962.t1">
    <property type="protein sequence ID" value="PSAMB.scaffold14273size1941.g35962.t1"/>
    <property type="gene ID" value="PSAMB.scaffold14273size1941.g35962"/>
</dbReference>
<evidence type="ECO:0000313" key="3">
    <source>
        <dbReference type="WBParaSite" id="PSAMB.scaffold14273size1941.g35962.t1"/>
    </source>
</evidence>
<dbReference type="Proteomes" id="UP000887566">
    <property type="component" value="Unplaced"/>
</dbReference>
<organism evidence="2 3">
    <name type="scientific">Plectus sambesii</name>
    <dbReference type="NCBI Taxonomy" id="2011161"/>
    <lineage>
        <taxon>Eukaryota</taxon>
        <taxon>Metazoa</taxon>
        <taxon>Ecdysozoa</taxon>
        <taxon>Nematoda</taxon>
        <taxon>Chromadorea</taxon>
        <taxon>Plectida</taxon>
        <taxon>Plectina</taxon>
        <taxon>Plectoidea</taxon>
        <taxon>Plectidae</taxon>
        <taxon>Plectus</taxon>
    </lineage>
</organism>
<protein>
    <submittedName>
        <fullName evidence="3">Uncharacterized protein</fullName>
    </submittedName>
</protein>
<keyword evidence="2" id="KW-1185">Reference proteome</keyword>
<accession>A0A914V0V3</accession>
<evidence type="ECO:0000313" key="2">
    <source>
        <dbReference type="Proteomes" id="UP000887566"/>
    </source>
</evidence>
<name>A0A914V0V3_9BILA</name>
<proteinExistence type="predicted"/>
<sequence>MQRALLVFVRTSSCRRIGRRPLVGGPTRGLDFRRPDCTLSLRCSADAPARLLALGRGPSSHPAGHAQADHVSSVGDRRGSGGRKEAIEAVVHKASRNAPAAMTPPRVLLVGLLLVQLLFSVNAQQWSPEDSQFLNALLKTGDNGLQPEDQFVLPVVRREPSGQMRRIVRCRWKLCGAGRK</sequence>
<feature type="region of interest" description="Disordered" evidence="1">
    <location>
        <begin position="55"/>
        <end position="83"/>
    </location>
</feature>
<evidence type="ECO:0000256" key="1">
    <source>
        <dbReference type="SAM" id="MobiDB-lite"/>
    </source>
</evidence>